<evidence type="ECO:0000313" key="2">
    <source>
        <dbReference type="EMBL" id="EGB16328.1"/>
    </source>
</evidence>
<dbReference type="SUPFAM" id="SSF54001">
    <property type="entry name" value="Cysteine proteinases"/>
    <property type="match status" value="1"/>
</dbReference>
<keyword evidence="3" id="KW-1185">Reference proteome</keyword>
<dbReference type="RefSeq" id="WP_014323752.1">
    <property type="nucleotide sequence ID" value="NC_016803.1"/>
</dbReference>
<dbReference type="InterPro" id="IPR013589">
    <property type="entry name" value="Bac_transglu_N"/>
</dbReference>
<sequence length="280" mass="30387">MRFTLRHLTRYAYSRPVFLEPHTFRLTPRQDACQRVLAHELRINPAPAGRFEGTDAEGNPFVQAWFDGLTETLTVEALTTAETLRANPFGFLLDDAACRVPPAFAPAEERALAPCLRTDAADDAVAALTGSLLDRSDGRGLDFLLELNAWIFGNVAKVIRREPGILAPATVCRERRGACRDSAVLFIACCRRAGIPARFVSGYQSGDDAQDKRDLHAWAEAYLPGAGWLGLDPTHGLLTADRHLALAASHDPAQTAPAQGAFRGTDATATLTHTLTLTVE</sequence>
<dbReference type="eggNOG" id="COG1305">
    <property type="taxonomic scope" value="Bacteria"/>
</dbReference>
<dbReference type="Pfam" id="PF01841">
    <property type="entry name" value="Transglut_core"/>
    <property type="match status" value="1"/>
</dbReference>
<proteinExistence type="predicted"/>
<dbReference type="PANTHER" id="PTHR33490">
    <property type="entry name" value="BLR5614 PROTEIN-RELATED"/>
    <property type="match status" value="1"/>
</dbReference>
<evidence type="ECO:0000313" key="3">
    <source>
        <dbReference type="Proteomes" id="UP000007845"/>
    </source>
</evidence>
<dbReference type="PANTHER" id="PTHR33490:SF1">
    <property type="entry name" value="SLL1233 PROTEIN"/>
    <property type="match status" value="1"/>
</dbReference>
<dbReference type="Pfam" id="PF08379">
    <property type="entry name" value="Bact_transglu_N"/>
    <property type="match status" value="1"/>
</dbReference>
<dbReference type="InterPro" id="IPR038765">
    <property type="entry name" value="Papain-like_cys_pep_sf"/>
</dbReference>
<dbReference type="AlphaFoldDB" id="F0JK79"/>
<dbReference type="SMART" id="SM00460">
    <property type="entry name" value="TGc"/>
    <property type="match status" value="1"/>
</dbReference>
<dbReference type="Gene3D" id="3.10.620.30">
    <property type="match status" value="1"/>
</dbReference>
<dbReference type="InterPro" id="IPR002931">
    <property type="entry name" value="Transglutaminase-like"/>
</dbReference>
<evidence type="ECO:0000259" key="1">
    <source>
        <dbReference type="SMART" id="SM00460"/>
    </source>
</evidence>
<dbReference type="STRING" id="641491.DND132_3125"/>
<dbReference type="EMBL" id="CP003220">
    <property type="protein sequence ID" value="EGB16328.1"/>
    <property type="molecule type" value="Genomic_DNA"/>
</dbReference>
<gene>
    <name evidence="2" type="ORF">DND132_3125</name>
</gene>
<dbReference type="HOGENOM" id="CLU_008973_2_1_7"/>
<organism evidence="2 3">
    <name type="scientific">Pseudodesulfovibrio mercurii</name>
    <dbReference type="NCBI Taxonomy" id="641491"/>
    <lineage>
        <taxon>Bacteria</taxon>
        <taxon>Pseudomonadati</taxon>
        <taxon>Thermodesulfobacteriota</taxon>
        <taxon>Desulfovibrionia</taxon>
        <taxon>Desulfovibrionales</taxon>
        <taxon>Desulfovibrionaceae</taxon>
    </lineage>
</organism>
<reference evidence="2 3" key="1">
    <citation type="journal article" date="2011" name="J. Bacteriol.">
        <title>Genome sequence of the mercury-methylating strain Desulfovibrio desulfuricans ND132.</title>
        <authorList>
            <person name="Brown S.D."/>
            <person name="Gilmour C.C."/>
            <person name="Kucken A.M."/>
            <person name="Wall J.D."/>
            <person name="Elias D.A."/>
            <person name="Brandt C.C."/>
            <person name="Podar M."/>
            <person name="Chertkov O."/>
            <person name="Held B."/>
            <person name="Bruce D.C."/>
            <person name="Detter J.C."/>
            <person name="Tapia R."/>
            <person name="Han C.S."/>
            <person name="Goodwin L.A."/>
            <person name="Cheng J.F."/>
            <person name="Pitluck S."/>
            <person name="Woyke T."/>
            <person name="Mikhailova N."/>
            <person name="Ivanova N.N."/>
            <person name="Han J."/>
            <person name="Lucas S."/>
            <person name="Lapidus A.L."/>
            <person name="Land M.L."/>
            <person name="Hauser L.J."/>
            <person name="Palumbo A.V."/>
        </authorList>
    </citation>
    <scope>NUCLEOTIDE SEQUENCE [LARGE SCALE GENOMIC DNA]</scope>
    <source>
        <strain evidence="2 3">ND132</strain>
    </source>
</reference>
<name>F0JK79_9BACT</name>
<dbReference type="KEGG" id="ddn:DND132_3125"/>
<accession>F0JK79</accession>
<dbReference type="Proteomes" id="UP000007845">
    <property type="component" value="Chromosome"/>
</dbReference>
<dbReference type="OrthoDB" id="9804872at2"/>
<feature type="domain" description="Transglutaminase-like" evidence="1">
    <location>
        <begin position="171"/>
        <end position="235"/>
    </location>
</feature>
<protein>
    <submittedName>
        <fullName evidence="2">Transglutaminase domain-containing protein</fullName>
    </submittedName>
</protein>